<accession>A0ABZ3J1Y7</accession>
<comment type="function">
    <text evidence="1">May be involved in the biosynthesis of molybdopterin.</text>
</comment>
<proteinExistence type="predicted"/>
<name>A0ABZ3J1Y7_SPOA4</name>
<reference evidence="5" key="1">
    <citation type="submission" date="2024-05" db="EMBL/GenBank/DDBJ databases">
        <title>Isolation and characterization of Sporomusa carbonis sp. nov., a carboxydotrophic hydrogenogen in the genus of Sporomusa isolated from a charcoal burning pile.</title>
        <authorList>
            <person name="Boeer T."/>
            <person name="Rosenbaum F."/>
            <person name="Eysell L."/>
            <person name="Mueller V."/>
            <person name="Daniel R."/>
            <person name="Poehlein A."/>
        </authorList>
    </citation>
    <scope>NUCLEOTIDE SEQUENCE [LARGE SCALE GENOMIC DNA]</scope>
    <source>
        <strain evidence="5">DSM 3132</strain>
    </source>
</reference>
<evidence type="ECO:0000313" key="6">
    <source>
        <dbReference type="Proteomes" id="UP000216052"/>
    </source>
</evidence>
<keyword evidence="5" id="KW-0548">Nucleotidyltransferase</keyword>
<dbReference type="InterPro" id="IPR051920">
    <property type="entry name" value="MPT_Adenylyltrnsfr/MoaC-Rel"/>
</dbReference>
<dbReference type="InterPro" id="IPR036425">
    <property type="entry name" value="MoaB/Mog-like_dom_sf"/>
</dbReference>
<sequence length="165" mass="17459">MKLAILTISDSVPVGKRVDLSGPKIKEILGPFFNTVEYRVCTDDVAAIEENVLQLLETADLVITNGGTGLMDRDNTAEALEKIAGRHLPPLERAISAAMILACGPMSAIATPAVIKKGAIYIIALPGRTDEVAAALEGVIKPFVLNHLLFGPGGHFCGSKGHLKY</sequence>
<dbReference type="InterPro" id="IPR008284">
    <property type="entry name" value="MoCF_biosynth_CS"/>
</dbReference>
<dbReference type="PANTHER" id="PTHR43764:SF1">
    <property type="entry name" value="MOLYBDOPTERIN MOLYBDOTRANSFERASE"/>
    <property type="match status" value="1"/>
</dbReference>
<feature type="domain" description="MoaB/Mog" evidence="4">
    <location>
        <begin position="4"/>
        <end position="147"/>
    </location>
</feature>
<dbReference type="InterPro" id="IPR001453">
    <property type="entry name" value="MoaB/Mog_dom"/>
</dbReference>
<keyword evidence="6" id="KW-1185">Reference proteome</keyword>
<dbReference type="EMBL" id="CP155571">
    <property type="protein sequence ID" value="XFO72394.1"/>
    <property type="molecule type" value="Genomic_DNA"/>
</dbReference>
<evidence type="ECO:0000256" key="3">
    <source>
        <dbReference type="ARBA" id="ARBA00023150"/>
    </source>
</evidence>
<evidence type="ECO:0000256" key="1">
    <source>
        <dbReference type="ARBA" id="ARBA00003487"/>
    </source>
</evidence>
<keyword evidence="3" id="KW-0501">Molybdenum cofactor biosynthesis</keyword>
<dbReference type="SUPFAM" id="SSF53218">
    <property type="entry name" value="Molybdenum cofactor biosynthesis proteins"/>
    <property type="match status" value="1"/>
</dbReference>
<dbReference type="Pfam" id="PF00994">
    <property type="entry name" value="MoCF_biosynth"/>
    <property type="match status" value="1"/>
</dbReference>
<evidence type="ECO:0000259" key="4">
    <source>
        <dbReference type="SMART" id="SM00852"/>
    </source>
</evidence>
<protein>
    <submittedName>
        <fullName evidence="5">Molybdopterin adenylyltransferase</fullName>
        <ecNumber evidence="5">2.7.7.75</ecNumber>
    </submittedName>
</protein>
<dbReference type="GO" id="GO:0061598">
    <property type="term" value="F:molybdopterin adenylyltransferase activity"/>
    <property type="evidence" value="ECO:0007669"/>
    <property type="project" value="UniProtKB-EC"/>
</dbReference>
<dbReference type="PROSITE" id="PS01078">
    <property type="entry name" value="MOCF_BIOSYNTHESIS_1"/>
    <property type="match status" value="1"/>
</dbReference>
<dbReference type="Proteomes" id="UP000216052">
    <property type="component" value="Chromosome"/>
</dbReference>
<comment type="pathway">
    <text evidence="2">Cofactor biosynthesis; molybdopterin biosynthesis.</text>
</comment>
<dbReference type="RefSeq" id="WP_093797820.1">
    <property type="nucleotide sequence ID" value="NZ_CP155571.1"/>
</dbReference>
<evidence type="ECO:0000256" key="2">
    <source>
        <dbReference type="ARBA" id="ARBA00005046"/>
    </source>
</evidence>
<organism evidence="5 6">
    <name type="scientific">Sporomusa acidovorans (strain ATCC 49682 / DSM 3132 / Mol)</name>
    <dbReference type="NCBI Taxonomy" id="1123286"/>
    <lineage>
        <taxon>Bacteria</taxon>
        <taxon>Bacillati</taxon>
        <taxon>Bacillota</taxon>
        <taxon>Negativicutes</taxon>
        <taxon>Selenomonadales</taxon>
        <taxon>Sporomusaceae</taxon>
        <taxon>Sporomusa</taxon>
    </lineage>
</organism>
<evidence type="ECO:0000313" key="5">
    <source>
        <dbReference type="EMBL" id="XFO72394.1"/>
    </source>
</evidence>
<gene>
    <name evidence="5" type="primary">mog_1</name>
    <name evidence="5" type="ORF">SPACI_024460</name>
</gene>
<dbReference type="Gene3D" id="3.40.980.10">
    <property type="entry name" value="MoaB/Mog-like domain"/>
    <property type="match status" value="1"/>
</dbReference>
<dbReference type="PANTHER" id="PTHR43764">
    <property type="entry name" value="MOLYBDENUM COFACTOR BIOSYNTHESIS"/>
    <property type="match status" value="1"/>
</dbReference>
<dbReference type="SMART" id="SM00852">
    <property type="entry name" value="MoCF_biosynth"/>
    <property type="match status" value="1"/>
</dbReference>
<dbReference type="EC" id="2.7.7.75" evidence="5"/>
<keyword evidence="5" id="KW-0808">Transferase</keyword>